<feature type="compositionally biased region" description="Polar residues" evidence="1">
    <location>
        <begin position="251"/>
        <end position="268"/>
    </location>
</feature>
<feature type="compositionally biased region" description="Polar residues" evidence="1">
    <location>
        <begin position="284"/>
        <end position="306"/>
    </location>
</feature>
<feature type="region of interest" description="Disordered" evidence="1">
    <location>
        <begin position="607"/>
        <end position="633"/>
    </location>
</feature>
<feature type="compositionally biased region" description="Polar residues" evidence="1">
    <location>
        <begin position="155"/>
        <end position="165"/>
    </location>
</feature>
<feature type="compositionally biased region" description="Polar residues" evidence="1">
    <location>
        <begin position="462"/>
        <end position="478"/>
    </location>
</feature>
<dbReference type="EMBL" id="KZ825160">
    <property type="protein sequence ID" value="PYI17119.1"/>
    <property type="molecule type" value="Genomic_DNA"/>
</dbReference>
<feature type="compositionally biased region" description="Acidic residues" evidence="1">
    <location>
        <begin position="444"/>
        <end position="460"/>
    </location>
</feature>
<keyword evidence="3" id="KW-1185">Reference proteome</keyword>
<feature type="compositionally biased region" description="Polar residues" evidence="1">
    <location>
        <begin position="622"/>
        <end position="633"/>
    </location>
</feature>
<evidence type="ECO:0000313" key="3">
    <source>
        <dbReference type="Proteomes" id="UP000249829"/>
    </source>
</evidence>
<accession>A0A2V5GZT0</accession>
<proteinExistence type="predicted"/>
<feature type="region of interest" description="Disordered" evidence="1">
    <location>
        <begin position="218"/>
        <end position="306"/>
    </location>
</feature>
<feature type="compositionally biased region" description="Polar residues" evidence="1">
    <location>
        <begin position="400"/>
        <end position="409"/>
    </location>
</feature>
<reference evidence="2 3" key="1">
    <citation type="submission" date="2018-02" db="EMBL/GenBank/DDBJ databases">
        <title>The genomes of Aspergillus section Nigri reveals drivers in fungal speciation.</title>
        <authorList>
            <consortium name="DOE Joint Genome Institute"/>
            <person name="Vesth T.C."/>
            <person name="Nybo J."/>
            <person name="Theobald S."/>
            <person name="Brandl J."/>
            <person name="Frisvad J.C."/>
            <person name="Nielsen K.F."/>
            <person name="Lyhne E.K."/>
            <person name="Kogle M.E."/>
            <person name="Kuo A."/>
            <person name="Riley R."/>
            <person name="Clum A."/>
            <person name="Nolan M."/>
            <person name="Lipzen A."/>
            <person name="Salamov A."/>
            <person name="Henrissat B."/>
            <person name="Wiebenga A."/>
            <person name="De vries R.P."/>
            <person name="Grigoriev I.V."/>
            <person name="Mortensen U.H."/>
            <person name="Andersen M.R."/>
            <person name="Baker S.E."/>
        </authorList>
    </citation>
    <scope>NUCLEOTIDE SEQUENCE [LARGE SCALE GENOMIC DNA]</scope>
    <source>
        <strain evidence="2 3">CBS 115571</strain>
    </source>
</reference>
<feature type="region of interest" description="Disordered" evidence="1">
    <location>
        <begin position="42"/>
        <end position="205"/>
    </location>
</feature>
<sequence length="681" mass="75707">MSSTDGHSVKMQFHLQDHNYHHAKSGNLPTFVNRSVPSYSVPNQVSNVRGNNSSSPRYSPNIQPWKRQQAPSSLSFVPSPAPRIEQPEYTTAQPRTSSERPPVYMSPFRSVRKMKQPFELRLPSSPSTESLAASGKESPLSRKPSKTRTLRPWRSDQNLRVTSIDSFGLLPSPPLSDIRSPHDSPSFYFSPKPESESDYSQKSPNGCGCVAGRESCRDCYTSPQSEPRQAPKDVKGSPHVRMAHSHLARQCETSDGQLTPASTYSERMSSPAPYSDYEPIGKRNFSNSSIGAGRSRSGTVSSDGSWAPSSLSYWEPWLQRAPVEGAEGQGERLKELNRRRIQIVQKSPPPPPRKVELKAARPAMYAVATKTKPKLVDISRQSSPAMSYSLPTPQHPVPSTPDQGQQEISAFSPDTPLEMSDSGYITHHSCYSPNDYAHAKAPAEEDEDDDEEDEDDDDVYTDISSVASETVGETTIETKSAPSPELPKSPPKPEVPPKFAASVQVSPGRSSTSTKSEKEELEKWWDHEWTIDQLELSVKDFPRNMLRLTSPVIMFLRHNNERALLRPFRTIFPSVAENLLDGLCAALIARNYVVSLATAHQRKSQLNQRSRLDTVPEKATAVSGTSSHTTPSRQVLEMRSMQIRRDLDRIVEKMLFAICGHAEEHLKSAVLVLAQVLETKN</sequence>
<evidence type="ECO:0000256" key="1">
    <source>
        <dbReference type="SAM" id="MobiDB-lite"/>
    </source>
</evidence>
<protein>
    <submittedName>
        <fullName evidence="2">Uncharacterized protein</fullName>
    </submittedName>
</protein>
<evidence type="ECO:0000313" key="2">
    <source>
        <dbReference type="EMBL" id="PYI17119.1"/>
    </source>
</evidence>
<dbReference type="OMA" id="TWRSDQN"/>
<organism evidence="2 3">
    <name type="scientific">Aspergillus violaceofuscus (strain CBS 115571)</name>
    <dbReference type="NCBI Taxonomy" id="1450538"/>
    <lineage>
        <taxon>Eukaryota</taxon>
        <taxon>Fungi</taxon>
        <taxon>Dikarya</taxon>
        <taxon>Ascomycota</taxon>
        <taxon>Pezizomycotina</taxon>
        <taxon>Eurotiomycetes</taxon>
        <taxon>Eurotiomycetidae</taxon>
        <taxon>Eurotiales</taxon>
        <taxon>Aspergillaceae</taxon>
        <taxon>Aspergillus</taxon>
    </lineage>
</organism>
<dbReference type="AlphaFoldDB" id="A0A2V5GZT0"/>
<name>A0A2V5GZT0_ASPV1</name>
<feature type="compositionally biased region" description="Polar residues" evidence="1">
    <location>
        <begin position="42"/>
        <end position="62"/>
    </location>
</feature>
<feature type="compositionally biased region" description="Pro residues" evidence="1">
    <location>
        <begin position="484"/>
        <end position="496"/>
    </location>
</feature>
<dbReference type="Proteomes" id="UP000249829">
    <property type="component" value="Unassembled WGS sequence"/>
</dbReference>
<feature type="region of interest" description="Disordered" evidence="1">
    <location>
        <begin position="384"/>
        <end position="518"/>
    </location>
</feature>
<gene>
    <name evidence="2" type="ORF">BO99DRAFT_205489</name>
</gene>